<proteinExistence type="inferred from homology"/>
<comment type="catalytic activity">
    <reaction evidence="12">
        <text>L-proline(in) + Na(+)(in) = L-proline(out) + Na(+)(out)</text>
        <dbReference type="Rhea" id="RHEA:28967"/>
        <dbReference type="ChEBI" id="CHEBI:29101"/>
        <dbReference type="ChEBI" id="CHEBI:60039"/>
    </reaction>
</comment>
<feature type="transmembrane region" description="Helical" evidence="14">
    <location>
        <begin position="74"/>
        <end position="95"/>
    </location>
</feature>
<evidence type="ECO:0000256" key="2">
    <source>
        <dbReference type="ARBA" id="ARBA00006434"/>
    </source>
</evidence>
<evidence type="ECO:0000256" key="4">
    <source>
        <dbReference type="ARBA" id="ARBA00022475"/>
    </source>
</evidence>
<dbReference type="Proteomes" id="UP000322699">
    <property type="component" value="Unassembled WGS sequence"/>
</dbReference>
<keyword evidence="16" id="KW-1185">Reference proteome</keyword>
<comment type="similarity">
    <text evidence="2 13">Belongs to the sodium:solute symporter (SSF) (TC 2.A.21) family.</text>
</comment>
<keyword evidence="11" id="KW-0739">Sodium transport</keyword>
<reference evidence="15 16" key="1">
    <citation type="submission" date="2019-08" db="EMBL/GenBank/DDBJ databases">
        <title>Deep-cultivation of Planctomycetes and their phenomic and genomic characterization uncovers novel biology.</title>
        <authorList>
            <person name="Wiegand S."/>
            <person name="Jogler M."/>
            <person name="Boedeker C."/>
            <person name="Pinto D."/>
            <person name="Vollmers J."/>
            <person name="Rivas-Marin E."/>
            <person name="Kohn T."/>
            <person name="Peeters S.H."/>
            <person name="Heuer A."/>
            <person name="Rast P."/>
            <person name="Oberbeckmann S."/>
            <person name="Bunk B."/>
            <person name="Jeske O."/>
            <person name="Meyerdierks A."/>
            <person name="Storesund J.E."/>
            <person name="Kallscheuer N."/>
            <person name="Luecker S."/>
            <person name="Lage O.M."/>
            <person name="Pohl T."/>
            <person name="Merkel B.J."/>
            <person name="Hornburger P."/>
            <person name="Mueller R.-W."/>
            <person name="Bruemmer F."/>
            <person name="Labrenz M."/>
            <person name="Spormann A.M."/>
            <person name="Op Den Camp H."/>
            <person name="Overmann J."/>
            <person name="Amann R."/>
            <person name="Jetten M.S.M."/>
            <person name="Mascher T."/>
            <person name="Medema M.H."/>
            <person name="Devos D.P."/>
            <person name="Kaster A.-K."/>
            <person name="Ovreas L."/>
            <person name="Rohde M."/>
            <person name="Galperin M.Y."/>
            <person name="Jogler C."/>
        </authorList>
    </citation>
    <scope>NUCLEOTIDE SEQUENCE [LARGE SCALE GENOMIC DNA]</scope>
    <source>
        <strain evidence="15 16">LF1</strain>
    </source>
</reference>
<organism evidence="15 16">
    <name type="scientific">Rubripirellula obstinata</name>
    <dbReference type="NCBI Taxonomy" id="406547"/>
    <lineage>
        <taxon>Bacteria</taxon>
        <taxon>Pseudomonadati</taxon>
        <taxon>Planctomycetota</taxon>
        <taxon>Planctomycetia</taxon>
        <taxon>Pirellulales</taxon>
        <taxon>Pirellulaceae</taxon>
        <taxon>Rubripirellula</taxon>
    </lineage>
</organism>
<feature type="transmembrane region" description="Helical" evidence="14">
    <location>
        <begin position="332"/>
        <end position="353"/>
    </location>
</feature>
<gene>
    <name evidence="15" type="primary">putP</name>
    <name evidence="15" type="ORF">LF1_33800</name>
</gene>
<keyword evidence="10 14" id="KW-0472">Membrane</keyword>
<feature type="transmembrane region" description="Helical" evidence="14">
    <location>
        <begin position="36"/>
        <end position="62"/>
    </location>
</feature>
<keyword evidence="8" id="KW-0915">Sodium</keyword>
<dbReference type="Gene3D" id="1.20.1730.10">
    <property type="entry name" value="Sodium/glucose cotransporter"/>
    <property type="match status" value="1"/>
</dbReference>
<evidence type="ECO:0000256" key="12">
    <source>
        <dbReference type="ARBA" id="ARBA00033708"/>
    </source>
</evidence>
<dbReference type="InterPro" id="IPR050277">
    <property type="entry name" value="Sodium:Solute_Symporter"/>
</dbReference>
<feature type="transmembrane region" description="Helical" evidence="14">
    <location>
        <begin position="292"/>
        <end position="311"/>
    </location>
</feature>
<keyword evidence="3" id="KW-0813">Transport</keyword>
<protein>
    <submittedName>
        <fullName evidence="15">Sodium/proline symporter</fullName>
    </submittedName>
</protein>
<feature type="transmembrane region" description="Helical" evidence="14">
    <location>
        <begin position="124"/>
        <end position="148"/>
    </location>
</feature>
<dbReference type="OrthoDB" id="9810181at2"/>
<dbReference type="Pfam" id="PF00474">
    <property type="entry name" value="SSF"/>
    <property type="match status" value="1"/>
</dbReference>
<evidence type="ECO:0000256" key="7">
    <source>
        <dbReference type="ARBA" id="ARBA00022989"/>
    </source>
</evidence>
<keyword evidence="4" id="KW-1003">Cell membrane</keyword>
<feature type="transmembrane region" description="Helical" evidence="14">
    <location>
        <begin position="427"/>
        <end position="449"/>
    </location>
</feature>
<dbReference type="GO" id="GO:0005298">
    <property type="term" value="F:proline:sodium symporter activity"/>
    <property type="evidence" value="ECO:0007669"/>
    <property type="project" value="TreeGrafter"/>
</dbReference>
<feature type="transmembrane region" description="Helical" evidence="14">
    <location>
        <begin position="6"/>
        <end position="24"/>
    </location>
</feature>
<accession>A0A5B1CI65</accession>
<evidence type="ECO:0000256" key="3">
    <source>
        <dbReference type="ARBA" id="ARBA00022448"/>
    </source>
</evidence>
<feature type="transmembrane region" description="Helical" evidence="14">
    <location>
        <begin position="456"/>
        <end position="477"/>
    </location>
</feature>
<evidence type="ECO:0000256" key="8">
    <source>
        <dbReference type="ARBA" id="ARBA00023053"/>
    </source>
</evidence>
<dbReference type="RefSeq" id="WP_068264977.1">
    <property type="nucleotide sequence ID" value="NZ_LWSK01000073.1"/>
</dbReference>
<keyword evidence="9" id="KW-0406">Ion transport</keyword>
<keyword evidence="5 14" id="KW-0812">Transmembrane</keyword>
<dbReference type="PANTHER" id="PTHR48086:SF3">
    <property type="entry name" value="SODIUM_PROLINE SYMPORTER"/>
    <property type="match status" value="1"/>
</dbReference>
<dbReference type="GO" id="GO:0005886">
    <property type="term" value="C:plasma membrane"/>
    <property type="evidence" value="ECO:0007669"/>
    <property type="project" value="UniProtKB-SubCell"/>
</dbReference>
<sequence length="561" mass="60816">MSPGVIKVVIIGVYLGLLLCLGLFSSRLFKGTSKDYLLASHSIGPFLLLMSLFGTTMTGFALVGSTGEAFAEGVGVYGMLASSSGIIHSLCFFVLGVKLWGWGKKYGYTTQAGFFRDRLDSDKIGLVMFPILVGLVVPYLLVGVISAGKAIAGATRGDFPGLTETGAIPPWLTSLVICVVVLVYVFFGGMRGTAWANTFQTSVFMVLGVVAFYLIATGLAERAVDDGRAHQMVDGQLVVRTEPPTGFLDSLQIVSQEIPKSRRVRAEVTADDQIESVEAPAKFRTRERLDPWMFFTYMLIPFSVGMFPHLFQHWLTAKSARAFKLPVVVHPVFILIVWVPCVLIGVWATSGLINIPPPIADDPNKVLGFMVKSLSGDVLGGFLLAGILAAIMSSLDSQFLCLGTMFTTDIVVHYGGKNRFNDKQIVLISRCFIIAIVAITYGLSLTTIAQTRVFQLGIWCFSGFSSLFPLVFLAVYWKGLTKWGAYAGVLTAAGVWYALFSASQFGAIDNWSVNFTIGERTIHTMPVASIFLASLIATVVVSLLTPGPSKETLAKFFPDRT</sequence>
<dbReference type="InterPro" id="IPR001734">
    <property type="entry name" value="Na/solute_symporter"/>
</dbReference>
<evidence type="ECO:0000256" key="10">
    <source>
        <dbReference type="ARBA" id="ARBA00023136"/>
    </source>
</evidence>
<evidence type="ECO:0000256" key="11">
    <source>
        <dbReference type="ARBA" id="ARBA00023201"/>
    </source>
</evidence>
<dbReference type="PANTHER" id="PTHR48086">
    <property type="entry name" value="SODIUM/PROLINE SYMPORTER-RELATED"/>
    <property type="match status" value="1"/>
</dbReference>
<keyword evidence="6" id="KW-0769">Symport</keyword>
<dbReference type="CDD" id="cd10322">
    <property type="entry name" value="SLC5sbd"/>
    <property type="match status" value="1"/>
</dbReference>
<evidence type="ECO:0000256" key="6">
    <source>
        <dbReference type="ARBA" id="ARBA00022847"/>
    </source>
</evidence>
<dbReference type="AlphaFoldDB" id="A0A5B1CI65"/>
<dbReference type="InterPro" id="IPR038377">
    <property type="entry name" value="Na/Glc_symporter_sf"/>
</dbReference>
<feature type="transmembrane region" description="Helical" evidence="14">
    <location>
        <begin position="168"/>
        <end position="187"/>
    </location>
</feature>
<feature type="transmembrane region" description="Helical" evidence="14">
    <location>
        <begin position="521"/>
        <end position="544"/>
    </location>
</feature>
<feature type="transmembrane region" description="Helical" evidence="14">
    <location>
        <begin position="373"/>
        <end position="392"/>
    </location>
</feature>
<comment type="caution">
    <text evidence="15">The sequence shown here is derived from an EMBL/GenBank/DDBJ whole genome shotgun (WGS) entry which is preliminary data.</text>
</comment>
<evidence type="ECO:0000256" key="5">
    <source>
        <dbReference type="ARBA" id="ARBA00022692"/>
    </source>
</evidence>
<dbReference type="EMBL" id="VRLW01000001">
    <property type="protein sequence ID" value="KAA1260838.1"/>
    <property type="molecule type" value="Genomic_DNA"/>
</dbReference>
<evidence type="ECO:0000313" key="16">
    <source>
        <dbReference type="Proteomes" id="UP000322699"/>
    </source>
</evidence>
<keyword evidence="7 14" id="KW-1133">Transmembrane helix</keyword>
<feature type="transmembrane region" description="Helical" evidence="14">
    <location>
        <begin position="483"/>
        <end position="500"/>
    </location>
</feature>
<comment type="subcellular location">
    <subcellularLocation>
        <location evidence="1">Cell membrane</location>
        <topology evidence="1">Multi-pass membrane protein</topology>
    </subcellularLocation>
</comment>
<evidence type="ECO:0000256" key="1">
    <source>
        <dbReference type="ARBA" id="ARBA00004651"/>
    </source>
</evidence>
<evidence type="ECO:0000256" key="13">
    <source>
        <dbReference type="RuleBase" id="RU362091"/>
    </source>
</evidence>
<dbReference type="GO" id="GO:0015193">
    <property type="term" value="F:L-proline transmembrane transporter activity"/>
    <property type="evidence" value="ECO:0007669"/>
    <property type="project" value="TreeGrafter"/>
</dbReference>
<dbReference type="GO" id="GO:0015824">
    <property type="term" value="P:proline transport"/>
    <property type="evidence" value="ECO:0007669"/>
    <property type="project" value="TreeGrafter"/>
</dbReference>
<feature type="transmembrane region" description="Helical" evidence="14">
    <location>
        <begin position="194"/>
        <end position="216"/>
    </location>
</feature>
<dbReference type="PROSITE" id="PS50283">
    <property type="entry name" value="NA_SOLUT_SYMP_3"/>
    <property type="match status" value="1"/>
</dbReference>
<evidence type="ECO:0000313" key="15">
    <source>
        <dbReference type="EMBL" id="KAA1260838.1"/>
    </source>
</evidence>
<name>A0A5B1CI65_9BACT</name>
<evidence type="ECO:0000256" key="14">
    <source>
        <dbReference type="SAM" id="Phobius"/>
    </source>
</evidence>
<evidence type="ECO:0000256" key="9">
    <source>
        <dbReference type="ARBA" id="ARBA00023065"/>
    </source>
</evidence>